<organism evidence="2 3">
    <name type="scientific">Methylobacterium isbiliense</name>
    <dbReference type="NCBI Taxonomy" id="315478"/>
    <lineage>
        <taxon>Bacteria</taxon>
        <taxon>Pseudomonadati</taxon>
        <taxon>Pseudomonadota</taxon>
        <taxon>Alphaproteobacteria</taxon>
        <taxon>Hyphomicrobiales</taxon>
        <taxon>Methylobacteriaceae</taxon>
        <taxon>Methylobacterium</taxon>
    </lineage>
</organism>
<evidence type="ECO:0000313" key="3">
    <source>
        <dbReference type="Proteomes" id="UP001055153"/>
    </source>
</evidence>
<keyword evidence="3" id="KW-1185">Reference proteome</keyword>
<feature type="region of interest" description="Disordered" evidence="1">
    <location>
        <begin position="1"/>
        <end position="60"/>
    </location>
</feature>
<dbReference type="EMBL" id="BPQQ01000045">
    <property type="protein sequence ID" value="GJE01948.1"/>
    <property type="molecule type" value="Genomic_DNA"/>
</dbReference>
<sequence>MAKADRPGDRPKTDEARPSLHDFDPYTDRNGQDLGQDSPLDVGVAQRTQHDLKSDPTDEARIARTASDFNRLDAIGATDAVEATEAETPPENLRRISDPSSKPAAADKAAAVAIDRATAVVGQPDE</sequence>
<accession>A0ABQ4SHQ1</accession>
<name>A0ABQ4SHQ1_9HYPH</name>
<feature type="compositionally biased region" description="Basic and acidic residues" evidence="1">
    <location>
        <begin position="1"/>
        <end position="31"/>
    </location>
</feature>
<feature type="compositionally biased region" description="Basic and acidic residues" evidence="1">
    <location>
        <begin position="48"/>
        <end position="60"/>
    </location>
</feature>
<feature type="region of interest" description="Disordered" evidence="1">
    <location>
        <begin position="81"/>
        <end position="106"/>
    </location>
</feature>
<gene>
    <name evidence="2" type="ORF">GMJLKIPL_3891</name>
</gene>
<evidence type="ECO:0000313" key="2">
    <source>
        <dbReference type="EMBL" id="GJE01948.1"/>
    </source>
</evidence>
<dbReference type="RefSeq" id="WP_238237214.1">
    <property type="nucleotide sequence ID" value="NZ_BPQQ01000045.1"/>
</dbReference>
<reference evidence="2" key="1">
    <citation type="journal article" date="2021" name="Front. Microbiol.">
        <title>Comprehensive Comparative Genomics and Phenotyping of Methylobacterium Species.</title>
        <authorList>
            <person name="Alessa O."/>
            <person name="Ogura Y."/>
            <person name="Fujitani Y."/>
            <person name="Takami H."/>
            <person name="Hayashi T."/>
            <person name="Sahin N."/>
            <person name="Tani A."/>
        </authorList>
    </citation>
    <scope>NUCLEOTIDE SEQUENCE</scope>
    <source>
        <strain evidence="2">DSM 17168</strain>
    </source>
</reference>
<proteinExistence type="predicted"/>
<reference evidence="2" key="2">
    <citation type="submission" date="2021-08" db="EMBL/GenBank/DDBJ databases">
        <authorList>
            <person name="Tani A."/>
            <person name="Ola A."/>
            <person name="Ogura Y."/>
            <person name="Katsura K."/>
            <person name="Hayashi T."/>
        </authorList>
    </citation>
    <scope>NUCLEOTIDE SEQUENCE</scope>
    <source>
        <strain evidence="2">DSM 17168</strain>
    </source>
</reference>
<dbReference type="Proteomes" id="UP001055153">
    <property type="component" value="Unassembled WGS sequence"/>
</dbReference>
<evidence type="ECO:0000256" key="1">
    <source>
        <dbReference type="SAM" id="MobiDB-lite"/>
    </source>
</evidence>
<protein>
    <submittedName>
        <fullName evidence="2">Uncharacterized protein</fullName>
    </submittedName>
</protein>
<comment type="caution">
    <text evidence="2">The sequence shown here is derived from an EMBL/GenBank/DDBJ whole genome shotgun (WGS) entry which is preliminary data.</text>
</comment>